<feature type="domain" description="Laminin IV type A" evidence="16">
    <location>
        <begin position="909"/>
        <end position="1089"/>
    </location>
</feature>
<dbReference type="Gene3D" id="2.60.120.260">
    <property type="entry name" value="Galactose-binding domain-like"/>
    <property type="match status" value="1"/>
</dbReference>
<dbReference type="PROSITE" id="PS50027">
    <property type="entry name" value="EGF_LAM_2"/>
    <property type="match status" value="8"/>
</dbReference>
<protein>
    <recommendedName>
        <fullName evidence="19">Laminin subunit alpha-2</fullName>
    </recommendedName>
</protein>
<evidence type="ECO:0000256" key="9">
    <source>
        <dbReference type="ARBA" id="ARBA00023292"/>
    </source>
</evidence>
<dbReference type="InterPro" id="IPR000034">
    <property type="entry name" value="Laminin_IV"/>
</dbReference>
<keyword evidence="9 11" id="KW-0424">Laminin EGF-like domain</keyword>
<feature type="region of interest" description="Disordered" evidence="13">
    <location>
        <begin position="77"/>
        <end position="103"/>
    </location>
</feature>
<evidence type="ECO:0000256" key="3">
    <source>
        <dbReference type="ARBA" id="ARBA00022530"/>
    </source>
</evidence>
<dbReference type="InterPro" id="IPR013320">
    <property type="entry name" value="ConA-like_dom_sf"/>
</dbReference>
<feature type="domain" description="Laminin EGF-like" evidence="15">
    <location>
        <begin position="788"/>
        <end position="831"/>
    </location>
</feature>
<feature type="domain" description="Laminin G" evidence="14">
    <location>
        <begin position="2606"/>
        <end position="2784"/>
    </location>
</feature>
<evidence type="ECO:0000259" key="15">
    <source>
        <dbReference type="PROSITE" id="PS50027"/>
    </source>
</evidence>
<keyword evidence="2" id="KW-0964">Secreted</keyword>
<comment type="caution">
    <text evidence="17">The sequence shown here is derived from an EMBL/GenBank/DDBJ whole genome shotgun (WGS) entry which is preliminary data.</text>
</comment>
<evidence type="ECO:0000313" key="18">
    <source>
        <dbReference type="Proteomes" id="UP001549920"/>
    </source>
</evidence>
<keyword evidence="3" id="KW-0272">Extracellular matrix</keyword>
<comment type="caution">
    <text evidence="11">Lacks conserved residue(s) required for the propagation of feature annotation.</text>
</comment>
<keyword evidence="7 11" id="KW-1015">Disulfide bond</keyword>
<feature type="disulfide bond" evidence="11">
    <location>
        <begin position="329"/>
        <end position="338"/>
    </location>
</feature>
<dbReference type="PANTHER" id="PTHR10574">
    <property type="entry name" value="NETRIN/LAMININ-RELATED"/>
    <property type="match status" value="1"/>
</dbReference>
<dbReference type="InterPro" id="IPR002049">
    <property type="entry name" value="LE_dom"/>
</dbReference>
<dbReference type="Pfam" id="PF00052">
    <property type="entry name" value="Laminin_B"/>
    <property type="match status" value="2"/>
</dbReference>
<dbReference type="PROSITE" id="PS51115">
    <property type="entry name" value="LAMININ_IVA"/>
    <property type="match status" value="2"/>
</dbReference>
<dbReference type="SUPFAM" id="SSF49899">
    <property type="entry name" value="Concanavalin A-like lectins/glucanases"/>
    <property type="match status" value="5"/>
</dbReference>
<proteinExistence type="predicted"/>
<feature type="disulfide bond" evidence="11">
    <location>
        <begin position="808"/>
        <end position="817"/>
    </location>
</feature>
<dbReference type="PRINTS" id="PR00011">
    <property type="entry name" value="EGFLAMININ"/>
</dbReference>
<feature type="disulfide bond" evidence="11">
    <location>
        <begin position="1154"/>
        <end position="1163"/>
    </location>
</feature>
<feature type="domain" description="Laminin EGF-like" evidence="15">
    <location>
        <begin position="832"/>
        <end position="886"/>
    </location>
</feature>
<evidence type="ECO:0000256" key="2">
    <source>
        <dbReference type="ARBA" id="ARBA00022525"/>
    </source>
</evidence>
<evidence type="ECO:0000256" key="10">
    <source>
        <dbReference type="PROSITE-ProRule" id="PRU00122"/>
    </source>
</evidence>
<dbReference type="CDD" id="cd00110">
    <property type="entry name" value="LamG"/>
    <property type="match status" value="4"/>
</dbReference>
<evidence type="ECO:0000256" key="8">
    <source>
        <dbReference type="ARBA" id="ARBA00023180"/>
    </source>
</evidence>
<dbReference type="InterPro" id="IPR056863">
    <property type="entry name" value="LMN_ATRN_NET-like_EGF"/>
</dbReference>
<feature type="domain" description="Laminin EGF-like" evidence="15">
    <location>
        <begin position="1233"/>
        <end position="1280"/>
    </location>
</feature>
<dbReference type="Pfam" id="PF24973">
    <property type="entry name" value="EGF_LMN_ATRN"/>
    <property type="match status" value="1"/>
</dbReference>
<feature type="compositionally biased region" description="Basic and acidic residues" evidence="13">
    <location>
        <begin position="2397"/>
        <end position="2406"/>
    </location>
</feature>
<feature type="domain" description="Laminin G" evidence="14">
    <location>
        <begin position="2210"/>
        <end position="2419"/>
    </location>
</feature>
<evidence type="ECO:0000256" key="4">
    <source>
        <dbReference type="ARBA" id="ARBA00022729"/>
    </source>
</evidence>
<dbReference type="InterPro" id="IPR000742">
    <property type="entry name" value="EGF"/>
</dbReference>
<dbReference type="PROSITE" id="PS50025">
    <property type="entry name" value="LAM_G_DOMAIN"/>
    <property type="match status" value="5"/>
</dbReference>
<dbReference type="Gene3D" id="2.170.300.10">
    <property type="entry name" value="Tie2 ligand-binding domain superfamily"/>
    <property type="match status" value="3"/>
</dbReference>
<organism evidence="17 18">
    <name type="scientific">Loxostege sticticalis</name>
    <name type="common">Beet webworm moth</name>
    <dbReference type="NCBI Taxonomy" id="481309"/>
    <lineage>
        <taxon>Eukaryota</taxon>
        <taxon>Metazoa</taxon>
        <taxon>Ecdysozoa</taxon>
        <taxon>Arthropoda</taxon>
        <taxon>Hexapoda</taxon>
        <taxon>Insecta</taxon>
        <taxon>Pterygota</taxon>
        <taxon>Neoptera</taxon>
        <taxon>Endopterygota</taxon>
        <taxon>Lepidoptera</taxon>
        <taxon>Glossata</taxon>
        <taxon>Ditrysia</taxon>
        <taxon>Pyraloidea</taxon>
        <taxon>Crambidae</taxon>
        <taxon>Pyraustinae</taxon>
        <taxon>Loxostege</taxon>
    </lineage>
</organism>
<evidence type="ECO:0000256" key="5">
    <source>
        <dbReference type="ARBA" id="ARBA00022737"/>
    </source>
</evidence>
<dbReference type="EMBL" id="JBEUOH010000004">
    <property type="protein sequence ID" value="KAL0894369.1"/>
    <property type="molecule type" value="Genomic_DNA"/>
</dbReference>
<evidence type="ECO:0008006" key="19">
    <source>
        <dbReference type="Google" id="ProtNLM"/>
    </source>
</evidence>
<feature type="compositionally biased region" description="Basic residues" evidence="13">
    <location>
        <begin position="77"/>
        <end position="93"/>
    </location>
</feature>
<feature type="domain" description="Laminin EGF-like" evidence="15">
    <location>
        <begin position="649"/>
        <end position="696"/>
    </location>
</feature>
<evidence type="ECO:0000256" key="13">
    <source>
        <dbReference type="SAM" id="MobiDB-lite"/>
    </source>
</evidence>
<feature type="domain" description="Laminin G" evidence="14">
    <location>
        <begin position="2421"/>
        <end position="2601"/>
    </location>
</feature>
<keyword evidence="5" id="KW-0677">Repeat</keyword>
<dbReference type="SUPFAM" id="SSF57196">
    <property type="entry name" value="EGF/Laminin"/>
    <property type="match status" value="2"/>
</dbReference>
<feature type="domain" description="Laminin G" evidence="14">
    <location>
        <begin position="1832"/>
        <end position="2008"/>
    </location>
</feature>
<feature type="disulfide bond" evidence="11">
    <location>
        <begin position="649"/>
        <end position="661"/>
    </location>
</feature>
<evidence type="ECO:0000313" key="17">
    <source>
        <dbReference type="EMBL" id="KAL0894369.1"/>
    </source>
</evidence>
<keyword evidence="4" id="KW-0732">Signal</keyword>
<dbReference type="CDD" id="cd00055">
    <property type="entry name" value="EGF_Lam"/>
    <property type="match status" value="9"/>
</dbReference>
<keyword evidence="18" id="KW-1185">Reference proteome</keyword>
<dbReference type="SMART" id="SM00180">
    <property type="entry name" value="EGF_Lam"/>
    <property type="match status" value="12"/>
</dbReference>
<feature type="disulfide bond" evidence="11">
    <location>
        <begin position="1253"/>
        <end position="1262"/>
    </location>
</feature>
<keyword evidence="8" id="KW-0325">Glycoprotein</keyword>
<evidence type="ECO:0000256" key="6">
    <source>
        <dbReference type="ARBA" id="ARBA00022869"/>
    </source>
</evidence>
<feature type="domain" description="Laminin EGF-like" evidence="15">
    <location>
        <begin position="309"/>
        <end position="358"/>
    </location>
</feature>
<sequence>MMMMMMMMMGGRNRNPPIFESKMELLHVIIKAGPSPRPLAWSLEVSPSESNDDWRLVRAFGDRDHCRKLWDLRPERRRRKARDVRSKKGAKRSNRADKPACSTQFVSQKPLESGEMHVGLGEGVTARRVRVSFRAAHAAPARQQYYTVRALTLAARCLCHGHAAHCNVNYEGAKCDCVHGTCGAHCQRCCSGAAWAPHAACEERGCACGERGACAYDDSGAILCVNCTENRAGPLCDRCLTGFYNAVPDGPCLPCDCDPEGSDGSCKWDRRQHRITCSCYPGFAGHLCHTCEDPAAVFPSCQAPTTPACKCDPRGVVDPSRICDDVCECKANVVGERCDACAPGHFGLSEELPTGCAPCYCTHITDSCAAAPEGHPPRDTILPMGEAWLVSDILGNETVEPSIDDRGKPFLISYEVEGWELYYWITQAWSGEQLASYGGEVRASMFWGIVRGDTGGNPTVGPDVILIAADGTKLAYANTSHEHPGQVEISAPLLEGNWHTFGEEASEPASRVQLMDVLRDLKAVMLRAHFHFDQDEVRLEGAEIRATTDAGHVAREVCACPAGYSGAWCAHCAWDHVRVLHAPRAQPRFECVPCACNGHAACSTVYKKISVFLILSIRTRLKPPLPVRRVCSVHAQTSLCACAPSIAGCNCSKLGSESNACDIRTGQCRCRPHVTGRACDTCEEGYWGLQQGGCRRCECGAGAAACDPVTGLCACAAGVGGAQCDTCLPGYYGFGPAGCLPCPKCSDGKVCSPDSGRCVCPPRSRGPGCKQCTPGYYSKPNTLGCHACRCGPGAISNQCDPQSGQCKCKIGWVGTECDRCALGHFGPRCRPCLCNVEGTKGCEDGTCPCDDEGRCPCKENVVGDKCDQCLQGTFGLSADSPSGCTACFCFGRATYCTQASLTRAAVHAATPQHITLLRGEQNMDIDKPFTIHPQHPDTTISLPWPPVPVYVVLDKRFLGDRVTSYGGALRFTVEEEGGEELPLETMVLFPLVKIEGNGIELNHYQRVPALNGTYAVRLHESLWEVRGQGALATRPALMAALQNVERILLRVTTRAPTYYDHVHALLLNVSLDTAIPGLSRSEPALGVELCECSEKYSAPSCQEPAIGFWMPRQRVRVTNVAGTIVINLEDNAQPCRCNGRATECDPKTGACLNCTGGTGGPQCATCAEGYFGSPDAGGCQPCPCPSRTKNFASACAMSGGRLQCLCKPGYTGPECEWCASGFYRSPSGACVACACDPRGAASAHCDVRGRCRCRARATGDKCERCKAHREYMDEIGVCSPCDNCTQTLLDSVEALSNELRTRADPTELSRIPKPFPALLEFAHNTSQLQSSLQQLTEDLQNSNSIEPAIRNFEEREHILFTEANKLKSEASRREEESHYLSLESMSGLEEVLKQRGKLGEQVAALDDFARGEKHLSAHRALKEAKHLLRRIKDVKLIDFLGGATDVFDTATLQSTAVQEYDYRLEDVLVRVRKLQAALEEWERKADDLPRLGDTVWSAGDEVAAVEKRVRPKLAAIRDTALRCRLVLEDITSLSANNLTDEISSALLHGQTLAIKFPSMAAELAALTLATEEKEGILYNLTPAYRQKYLEPVEKHVAELSEKAKQYKRVFSGARAAASLGVSAAHAWGGVADAVKDAREAADTAMVAVTAAATTFSRDSVPKAAASGISASNDLKRRGAELLARSDELRSKLESLHRAADVVSVSLRALGWSERALAERPRAPDRVFGTTRALYDEAAEIRRRARYNLRRKLADLQRHGDTQLGAAEEHVSQIRGNTVRGAELAEALAAAAAARAREHAAAASTMDPALQALKDKIAKAKHAAQSISVSITSVSGGVGCSRSYLVTGASPAVTRLAVAVSFEGQVRDGPMLHLLDDSQDNEKYMKLVIEKKRLKLTWDLGGGEAVIVHPEVLQSTHDDADQTSYRIEIERIWNTVHLRLERMGGGTPVSATNTSSTGAVQLMGSRLWLGGREGAGGLPGCVHALYFDDATVGLWNFQHQPKSAQCTGCTQRWYNSGSRSGAPLVWFNGAGYAELRRSGLRAADRRQFSVALTFRTRDENALLFMALDAANNRSVSLVLRDCRVVFLVQYSSSALEIAAGGRHCDGQPAHVHAIRLFAGNRLERGSLRVNGEETLGSASPPVQSAAALPDLAAARYWVAGTPPGAPNVAGTEDPPGLLGCIGALTVDREGYNLLDTPTRYGVEPTCDNRVLRSAILEGSGHIELPSPAYRRKAALGITFRARSADGLLLYRGPTVESEGEDEPEADDKHYLALLLIAGELQVIAAAGKAELKLRTNGTRFDEGRRHSVRLIRAHKQLELWVDEEKVVSGTLAGNAYPARTRGFFIGGVGPAREGDKAPGFPTTGFTGTVADFIVDAQLQRFETAVSWSAAALGRADSELRAEPRAEPRALQAQPDDAADCTKTSSYTVEAGAVKFGDAPWSHAAVKIPPKVKELVITLQFRTYRPDGLLLLAPGSKAKPKHYLALLIREGKLRLIARGRKRRELALAAQVVDGTWRSVTVRVSRSRLSLSSGTAAAAARAPPLARAHRLLVGGLHAPPAPHTIPNSIVRIGGFVGCVRRVSVNGRGEDLVRDARSHHAVGQCFPNIEQAAYFAGDAYATWSNAWSFGEGPEASTEIRLQFRSGEPSGILLATRGLLLELKDGAVILTRYSWSGEERARVEARGPGGRALCDNRWHQVSARGAALTLDAGPELRAGPSATLHDDAIEAVPQTPAPLFIGGLPEGTTEWPDGGRENFKGCIRDVAVAGHKKDWPTMESLHSVLLDSCPVQ</sequence>
<feature type="disulfide bond" evidence="11">
    <location>
        <begin position="1233"/>
        <end position="1245"/>
    </location>
</feature>
<dbReference type="Gene3D" id="2.10.25.10">
    <property type="entry name" value="Laminin"/>
    <property type="match status" value="5"/>
</dbReference>
<feature type="domain" description="Laminin EGF-like" evidence="15">
    <location>
        <begin position="697"/>
        <end position="741"/>
    </location>
</feature>
<evidence type="ECO:0000256" key="11">
    <source>
        <dbReference type="PROSITE-ProRule" id="PRU00460"/>
    </source>
</evidence>
<feature type="domain" description="Laminin G" evidence="14">
    <location>
        <begin position="2023"/>
        <end position="2205"/>
    </location>
</feature>
<evidence type="ECO:0000256" key="1">
    <source>
        <dbReference type="ARBA" id="ARBA00004302"/>
    </source>
</evidence>
<evidence type="ECO:0000259" key="14">
    <source>
        <dbReference type="PROSITE" id="PS50025"/>
    </source>
</evidence>
<evidence type="ECO:0000256" key="12">
    <source>
        <dbReference type="SAM" id="Coils"/>
    </source>
</evidence>
<dbReference type="Proteomes" id="UP001549920">
    <property type="component" value="Unassembled WGS sequence"/>
</dbReference>
<feature type="disulfide bond" evidence="11">
    <location>
        <begin position="670"/>
        <end position="679"/>
    </location>
</feature>
<dbReference type="Gene3D" id="2.60.120.200">
    <property type="match status" value="5"/>
</dbReference>
<dbReference type="PANTHER" id="PTHR10574:SF365">
    <property type="entry name" value="NETRIN-A-RELATED"/>
    <property type="match status" value="1"/>
</dbReference>
<dbReference type="SMART" id="SM00281">
    <property type="entry name" value="LamB"/>
    <property type="match status" value="2"/>
</dbReference>
<feature type="domain" description="Laminin EGF-like" evidence="15">
    <location>
        <begin position="1135"/>
        <end position="1181"/>
    </location>
</feature>
<feature type="coiled-coil region" evidence="12">
    <location>
        <begin position="1464"/>
        <end position="1491"/>
    </location>
</feature>
<dbReference type="SMART" id="SM00282">
    <property type="entry name" value="LamG"/>
    <property type="match status" value="5"/>
</dbReference>
<feature type="domain" description="Laminin IV type A" evidence="16">
    <location>
        <begin position="383"/>
        <end position="559"/>
    </location>
</feature>
<accession>A0ABR3IDN7</accession>
<dbReference type="Pfam" id="PF02210">
    <property type="entry name" value="Laminin_G_2"/>
    <property type="match status" value="4"/>
</dbReference>
<keyword evidence="6" id="KW-0084">Basement membrane</keyword>
<dbReference type="PROSITE" id="PS01248">
    <property type="entry name" value="EGF_LAM_1"/>
    <property type="match status" value="6"/>
</dbReference>
<feature type="disulfide bond" evidence="11">
    <location>
        <begin position="715"/>
        <end position="724"/>
    </location>
</feature>
<feature type="disulfide bond" evidence="11">
    <location>
        <begin position="651"/>
        <end position="668"/>
    </location>
</feature>
<reference evidence="17 18" key="1">
    <citation type="submission" date="2024-06" db="EMBL/GenBank/DDBJ databases">
        <title>A chromosome-level genome assembly of beet webworm, Loxostege sticticalis.</title>
        <authorList>
            <person name="Zhang Y."/>
        </authorList>
    </citation>
    <scope>NUCLEOTIDE SEQUENCE [LARGE SCALE GENOMIC DNA]</scope>
    <source>
        <strain evidence="17">AQ026</strain>
        <tissue evidence="17">Whole body</tissue>
    </source>
</reference>
<dbReference type="InterPro" id="IPR001791">
    <property type="entry name" value="Laminin_G"/>
</dbReference>
<comment type="subcellular location">
    <subcellularLocation>
        <location evidence="1">Secreted</location>
        <location evidence="1">Extracellular space</location>
        <location evidence="1">Extracellular matrix</location>
        <location evidence="1">Basement membrane</location>
    </subcellularLocation>
</comment>
<evidence type="ECO:0000256" key="7">
    <source>
        <dbReference type="ARBA" id="ARBA00023157"/>
    </source>
</evidence>
<feature type="region of interest" description="Disordered" evidence="13">
    <location>
        <begin position="2397"/>
        <end position="2417"/>
    </location>
</feature>
<feature type="disulfide bond" evidence="11">
    <location>
        <begin position="1206"/>
        <end position="1215"/>
    </location>
</feature>
<dbReference type="InterPro" id="IPR050440">
    <property type="entry name" value="Laminin/Netrin_ECM"/>
</dbReference>
<dbReference type="SMART" id="SM00181">
    <property type="entry name" value="EGF"/>
    <property type="match status" value="10"/>
</dbReference>
<feature type="domain" description="Laminin EGF-like" evidence="15">
    <location>
        <begin position="1182"/>
        <end position="1232"/>
    </location>
</feature>
<keyword evidence="12" id="KW-0175">Coiled coil</keyword>
<feature type="disulfide bond" evidence="10">
    <location>
        <begin position="2757"/>
        <end position="2784"/>
    </location>
</feature>
<evidence type="ECO:0000259" key="16">
    <source>
        <dbReference type="PROSITE" id="PS51115"/>
    </source>
</evidence>
<gene>
    <name evidence="17" type="ORF">ABMA27_012992</name>
</gene>
<feature type="disulfide bond" evidence="11">
    <location>
        <begin position="857"/>
        <end position="866"/>
    </location>
</feature>
<dbReference type="Pfam" id="PF00053">
    <property type="entry name" value="EGF_laminin"/>
    <property type="match status" value="10"/>
</dbReference>
<name>A0ABR3IDN7_LOXSC</name>